<feature type="transmembrane region" description="Helical" evidence="2">
    <location>
        <begin position="197"/>
        <end position="221"/>
    </location>
</feature>
<dbReference type="OrthoDB" id="10021612at2759"/>
<gene>
    <name evidence="3" type="ORF">KQP761_LOCUS7011</name>
</gene>
<evidence type="ECO:0000256" key="1">
    <source>
        <dbReference type="SAM" id="MobiDB-lite"/>
    </source>
</evidence>
<comment type="caution">
    <text evidence="3">The sequence shown here is derived from an EMBL/GenBank/DDBJ whole genome shotgun (WGS) entry which is preliminary data.</text>
</comment>
<protein>
    <submittedName>
        <fullName evidence="3">Uncharacterized protein</fullName>
    </submittedName>
</protein>
<proteinExistence type="predicted"/>
<evidence type="ECO:0000313" key="3">
    <source>
        <dbReference type="EMBL" id="CAF1346500.1"/>
    </source>
</evidence>
<feature type="compositionally biased region" description="Polar residues" evidence="1">
    <location>
        <begin position="381"/>
        <end position="405"/>
    </location>
</feature>
<keyword evidence="2" id="KW-1133">Transmembrane helix</keyword>
<keyword evidence="2" id="KW-0472">Membrane</keyword>
<dbReference type="Proteomes" id="UP000663834">
    <property type="component" value="Unassembled WGS sequence"/>
</dbReference>
<organism evidence="3 4">
    <name type="scientific">Rotaria magnacalcarata</name>
    <dbReference type="NCBI Taxonomy" id="392030"/>
    <lineage>
        <taxon>Eukaryota</taxon>
        <taxon>Metazoa</taxon>
        <taxon>Spiralia</taxon>
        <taxon>Gnathifera</taxon>
        <taxon>Rotifera</taxon>
        <taxon>Eurotatoria</taxon>
        <taxon>Bdelloidea</taxon>
        <taxon>Philodinida</taxon>
        <taxon>Philodinidae</taxon>
        <taxon>Rotaria</taxon>
    </lineage>
</organism>
<dbReference type="EMBL" id="CAJNOW010002254">
    <property type="protein sequence ID" value="CAF1346500.1"/>
    <property type="molecule type" value="Genomic_DNA"/>
</dbReference>
<reference evidence="3" key="1">
    <citation type="submission" date="2021-02" db="EMBL/GenBank/DDBJ databases">
        <authorList>
            <person name="Nowell W R."/>
        </authorList>
    </citation>
    <scope>NUCLEOTIDE SEQUENCE</scope>
</reference>
<evidence type="ECO:0000313" key="4">
    <source>
        <dbReference type="Proteomes" id="UP000663834"/>
    </source>
</evidence>
<dbReference type="AlphaFoldDB" id="A0A815GXY6"/>
<feature type="region of interest" description="Disordered" evidence="1">
    <location>
        <begin position="381"/>
        <end position="407"/>
    </location>
</feature>
<accession>A0A815GXY6</accession>
<evidence type="ECO:0000256" key="2">
    <source>
        <dbReference type="SAM" id="Phobius"/>
    </source>
</evidence>
<keyword evidence="2" id="KW-0812">Transmembrane</keyword>
<name>A0A815GXY6_9BILA</name>
<sequence>MALNGTLLMPYANTITVTTGLSSCDNTTLNLNQTVVDLANLYRSNISNITSNFFLNVSISNFNCSATNDMYFQQVITVIQSISIRIQILFASIYYDYINASNYVLNGFIIDQESYFNLSSITINNSLVSDACTASDIAQDPICLANSSYPICILQSNRWTANCSDHIVTTTTLSSISIIMNNNSSDIAAVASGLNSWQIGLACGLSVLFALLIILTVGYFIRRYTHSKKIALSHVNIYNDEHLMYKGEKSQSQAFKRTKTIVQPKQGSKTTIPWIYEGDSKNDILKHKNCIHIKPPEPFNQVTFVDHTKIHDPGFSSNLPLKPIASVSVPTSPSNITVSRAFSTPATPRPISRTSMNQLKAITDGLQEDKLNDSDNISLNQFWSDNQKKPSTPVSRKSGNISTADESLHDEDAWMPILDVVNAELAMLDEQDRKSSLT</sequence>